<dbReference type="PROSITE" id="PS50887">
    <property type="entry name" value="GGDEF"/>
    <property type="match status" value="1"/>
</dbReference>
<dbReference type="InterPro" id="IPR013767">
    <property type="entry name" value="PAS_fold"/>
</dbReference>
<dbReference type="CDD" id="cd00130">
    <property type="entry name" value="PAS"/>
    <property type="match status" value="1"/>
</dbReference>
<dbReference type="Pfam" id="PF00990">
    <property type="entry name" value="GGDEF"/>
    <property type="match status" value="1"/>
</dbReference>
<dbReference type="Pfam" id="PF00989">
    <property type="entry name" value="PAS"/>
    <property type="match status" value="1"/>
</dbReference>
<dbReference type="InterPro" id="IPR029787">
    <property type="entry name" value="Nucleotide_cyclase"/>
</dbReference>
<sequence>MSISDEAIRAFAAEWARTIAGTSYVPLGLVELESTLTELTGELRCVLASEPFDPAPAARVGAALVDRHFTHPDSIACTVGLVSRSWGGVNDPDLRDRVAGLAGALAAGYAERLQERTFAEQDAIRRAAMIAQDEAERAARELQARFRAVFSGAAVGIGVGDVDGRILDVNPALQKMLGYTVEEMRRRNVGEFIHPADTADVWQLYQQLITGTIDTFRTAKRFVRQDGDTVWTQLAVSLIRDNRGRPEFQIAVMEDVTDLRRLQIRLEHQAHHDALTGLANRALFQQRLGELAATTDPTERIGLCLLDLDGFKAINDSVGHGVGDRVLVEIAARLGQTVDGDRQLVARLGGDEFVILVAGTSDAQDMVAVAEAALAAVARPVSVAGGVFNVTASAGLVERTAAGADPAELVRAADITLYWAKAEGKARWAIFDPERSLREVDQYTLAQLLPTALDRGEFRLHYQPLIALADGRFTGFEALLRWEHPRLGRLRPDRFIAAAEESGIIVPIGQWVLQESCRQARRWYEITGIRPCVSVNVALRQLSDGGLLDDVLRVIEAEQLTPDQLQLELTERAVIGSDHEPLAELQALAALGVGIAIDDFGTGYSNMTYLRRLPITALKLDQSFVSELRPDAADQTDAKIVRSILTLAHDLGLTVTAEGVETAAQARALRELGCDQAQGMYFGAPVPADALLRTPDAPGETR</sequence>
<dbReference type="SMART" id="SM00267">
    <property type="entry name" value="GGDEF"/>
    <property type="match status" value="1"/>
</dbReference>
<dbReference type="SUPFAM" id="SSF55073">
    <property type="entry name" value="Nucleotide cyclase"/>
    <property type="match status" value="1"/>
</dbReference>
<feature type="domain" description="PAC" evidence="2">
    <location>
        <begin position="216"/>
        <end position="268"/>
    </location>
</feature>
<dbReference type="Proteomes" id="UP000002218">
    <property type="component" value="Chromosome"/>
</dbReference>
<dbReference type="Gene3D" id="3.30.450.20">
    <property type="entry name" value="PAS domain"/>
    <property type="match status" value="1"/>
</dbReference>
<dbReference type="KEGG" id="nml:Namu_4044"/>
<evidence type="ECO:0000313" key="6">
    <source>
        <dbReference type="Proteomes" id="UP000002218"/>
    </source>
</evidence>
<dbReference type="EMBL" id="CP001737">
    <property type="protein sequence ID" value="ACV80336.1"/>
    <property type="molecule type" value="Genomic_DNA"/>
</dbReference>
<dbReference type="STRING" id="479431.Namu_4044"/>
<keyword evidence="6" id="KW-1185">Reference proteome</keyword>
<reference evidence="6" key="1">
    <citation type="submission" date="2009-09" db="EMBL/GenBank/DDBJ databases">
        <title>The complete genome of Nakamurella multipartita DSM 44233.</title>
        <authorList>
            <consortium name="US DOE Joint Genome Institute (JGI-PGF)"/>
            <person name="Lucas S."/>
            <person name="Copeland A."/>
            <person name="Lapidus A."/>
            <person name="Glavina del Rio T."/>
            <person name="Dalin E."/>
            <person name="Tice H."/>
            <person name="Bruce D."/>
            <person name="Goodwin L."/>
            <person name="Pitluck S."/>
            <person name="Kyrpides N."/>
            <person name="Mavromatis K."/>
            <person name="Ivanova N."/>
            <person name="Ovchinnikova G."/>
            <person name="Sims D."/>
            <person name="Meincke L."/>
            <person name="Brettin T."/>
            <person name="Detter J.C."/>
            <person name="Han C."/>
            <person name="Larimer F."/>
            <person name="Land M."/>
            <person name="Hauser L."/>
            <person name="Markowitz V."/>
            <person name="Cheng J.-F."/>
            <person name="Hugenholtz P."/>
            <person name="Woyke T."/>
            <person name="Wu D."/>
            <person name="Klenk H.-P."/>
            <person name="Eisen J.A."/>
        </authorList>
    </citation>
    <scope>NUCLEOTIDE SEQUENCE [LARGE SCALE GENOMIC DNA]</scope>
    <source>
        <strain evidence="6">ATCC 700099 / DSM 44233 / CIP 104796 / JCM 9543 / NBRC 105858 / Y-104</strain>
    </source>
</reference>
<dbReference type="PROSITE" id="PS50112">
    <property type="entry name" value="PAS"/>
    <property type="match status" value="1"/>
</dbReference>
<evidence type="ECO:0000259" key="3">
    <source>
        <dbReference type="PROSITE" id="PS50883"/>
    </source>
</evidence>
<dbReference type="Pfam" id="PF00563">
    <property type="entry name" value="EAL"/>
    <property type="match status" value="1"/>
</dbReference>
<evidence type="ECO:0000313" key="5">
    <source>
        <dbReference type="EMBL" id="ACV80336.1"/>
    </source>
</evidence>
<dbReference type="InterPro" id="IPR043128">
    <property type="entry name" value="Rev_trsase/Diguanyl_cyclase"/>
</dbReference>
<organism evidence="5 6">
    <name type="scientific">Nakamurella multipartita (strain ATCC 700099 / DSM 44233 / CIP 104796 / JCM 9543 / NBRC 105858 / Y-104)</name>
    <name type="common">Microsphaera multipartita</name>
    <dbReference type="NCBI Taxonomy" id="479431"/>
    <lineage>
        <taxon>Bacteria</taxon>
        <taxon>Bacillati</taxon>
        <taxon>Actinomycetota</taxon>
        <taxon>Actinomycetes</taxon>
        <taxon>Nakamurellales</taxon>
        <taxon>Nakamurellaceae</taxon>
        <taxon>Nakamurella</taxon>
    </lineage>
</organism>
<gene>
    <name evidence="5" type="ordered locus">Namu_4044</name>
</gene>
<dbReference type="GO" id="GO:0006355">
    <property type="term" value="P:regulation of DNA-templated transcription"/>
    <property type="evidence" value="ECO:0007669"/>
    <property type="project" value="InterPro"/>
</dbReference>
<evidence type="ECO:0000259" key="1">
    <source>
        <dbReference type="PROSITE" id="PS50112"/>
    </source>
</evidence>
<dbReference type="PANTHER" id="PTHR44757:SF2">
    <property type="entry name" value="BIOFILM ARCHITECTURE MAINTENANCE PROTEIN MBAA"/>
    <property type="match status" value="1"/>
</dbReference>
<dbReference type="PANTHER" id="PTHR44757">
    <property type="entry name" value="DIGUANYLATE CYCLASE DGCP"/>
    <property type="match status" value="1"/>
</dbReference>
<dbReference type="PROSITE" id="PS50883">
    <property type="entry name" value="EAL"/>
    <property type="match status" value="1"/>
</dbReference>
<dbReference type="InterPro" id="IPR052155">
    <property type="entry name" value="Biofilm_reg_signaling"/>
</dbReference>
<dbReference type="SUPFAM" id="SSF55785">
    <property type="entry name" value="PYP-like sensor domain (PAS domain)"/>
    <property type="match status" value="1"/>
</dbReference>
<feature type="domain" description="PAS" evidence="1">
    <location>
        <begin position="142"/>
        <end position="212"/>
    </location>
</feature>
<feature type="domain" description="GGDEF" evidence="4">
    <location>
        <begin position="299"/>
        <end position="433"/>
    </location>
</feature>
<proteinExistence type="predicted"/>
<dbReference type="InterPro" id="IPR000700">
    <property type="entry name" value="PAS-assoc_C"/>
</dbReference>
<dbReference type="Gene3D" id="3.20.20.450">
    <property type="entry name" value="EAL domain"/>
    <property type="match status" value="1"/>
</dbReference>
<feature type="domain" description="EAL" evidence="3">
    <location>
        <begin position="442"/>
        <end position="699"/>
    </location>
</feature>
<dbReference type="AlphaFoldDB" id="C8XHN3"/>
<dbReference type="SMART" id="SM00086">
    <property type="entry name" value="PAC"/>
    <property type="match status" value="1"/>
</dbReference>
<dbReference type="SUPFAM" id="SSF141868">
    <property type="entry name" value="EAL domain-like"/>
    <property type="match status" value="1"/>
</dbReference>
<reference evidence="5 6" key="2">
    <citation type="journal article" date="2010" name="Stand. Genomic Sci.">
        <title>Complete genome sequence of Nakamurella multipartita type strain (Y-104).</title>
        <authorList>
            <person name="Tice H."/>
            <person name="Mayilraj S."/>
            <person name="Sims D."/>
            <person name="Lapidus A."/>
            <person name="Nolan M."/>
            <person name="Lucas S."/>
            <person name="Glavina Del Rio T."/>
            <person name="Copeland A."/>
            <person name="Cheng J.F."/>
            <person name="Meincke L."/>
            <person name="Bruce D."/>
            <person name="Goodwin L."/>
            <person name="Pitluck S."/>
            <person name="Ivanova N."/>
            <person name="Mavromatis K."/>
            <person name="Ovchinnikova G."/>
            <person name="Pati A."/>
            <person name="Chen A."/>
            <person name="Palaniappan K."/>
            <person name="Land M."/>
            <person name="Hauser L."/>
            <person name="Chang Y.J."/>
            <person name="Jeffries C.D."/>
            <person name="Detter J.C."/>
            <person name="Brettin T."/>
            <person name="Rohde M."/>
            <person name="Goker M."/>
            <person name="Bristow J."/>
            <person name="Eisen J.A."/>
            <person name="Markowitz V."/>
            <person name="Hugenholtz P."/>
            <person name="Kyrpides N.C."/>
            <person name="Klenk H.P."/>
            <person name="Chen F."/>
        </authorList>
    </citation>
    <scope>NUCLEOTIDE SEQUENCE [LARGE SCALE GENOMIC DNA]</scope>
    <source>
        <strain evidence="6">ATCC 700099 / DSM 44233 / CIP 104796 / JCM 9543 / NBRC 105858 / Y-104</strain>
    </source>
</reference>
<dbReference type="InterPro" id="IPR035919">
    <property type="entry name" value="EAL_sf"/>
</dbReference>
<accession>C8XHN3</accession>
<dbReference type="InterPro" id="IPR000160">
    <property type="entry name" value="GGDEF_dom"/>
</dbReference>
<dbReference type="NCBIfam" id="TIGR00229">
    <property type="entry name" value="sensory_box"/>
    <property type="match status" value="1"/>
</dbReference>
<dbReference type="SMART" id="SM00052">
    <property type="entry name" value="EAL"/>
    <property type="match status" value="1"/>
</dbReference>
<evidence type="ECO:0000259" key="4">
    <source>
        <dbReference type="PROSITE" id="PS50887"/>
    </source>
</evidence>
<dbReference type="InParanoid" id="C8XHN3"/>
<dbReference type="Gene3D" id="3.30.70.270">
    <property type="match status" value="1"/>
</dbReference>
<dbReference type="InterPro" id="IPR000014">
    <property type="entry name" value="PAS"/>
</dbReference>
<dbReference type="HOGENOM" id="CLU_000445_70_50_11"/>
<dbReference type="PROSITE" id="PS50113">
    <property type="entry name" value="PAC"/>
    <property type="match status" value="1"/>
</dbReference>
<dbReference type="RefSeq" id="WP_015749161.1">
    <property type="nucleotide sequence ID" value="NC_013235.1"/>
</dbReference>
<dbReference type="InterPro" id="IPR001633">
    <property type="entry name" value="EAL_dom"/>
</dbReference>
<dbReference type="SMART" id="SM00091">
    <property type="entry name" value="PAS"/>
    <property type="match status" value="1"/>
</dbReference>
<name>C8XHN3_NAKMY</name>
<protein>
    <submittedName>
        <fullName evidence="5">Diguanylate cyclase/phosphodiesterase with PAS/PAC sensor(S)</fullName>
    </submittedName>
</protein>
<dbReference type="NCBIfam" id="TIGR00254">
    <property type="entry name" value="GGDEF"/>
    <property type="match status" value="1"/>
</dbReference>
<dbReference type="eggNOG" id="COG5002">
    <property type="taxonomic scope" value="Bacteria"/>
</dbReference>
<dbReference type="InterPro" id="IPR001610">
    <property type="entry name" value="PAC"/>
</dbReference>
<dbReference type="eggNOG" id="COG5001">
    <property type="taxonomic scope" value="Bacteria"/>
</dbReference>
<dbReference type="CDD" id="cd01949">
    <property type="entry name" value="GGDEF"/>
    <property type="match status" value="1"/>
</dbReference>
<dbReference type="InterPro" id="IPR035965">
    <property type="entry name" value="PAS-like_dom_sf"/>
</dbReference>
<evidence type="ECO:0000259" key="2">
    <source>
        <dbReference type="PROSITE" id="PS50113"/>
    </source>
</evidence>
<dbReference type="CDD" id="cd01948">
    <property type="entry name" value="EAL"/>
    <property type="match status" value="1"/>
</dbReference>